<proteinExistence type="inferred from homology"/>
<dbReference type="GO" id="GO:0003677">
    <property type="term" value="F:DNA binding"/>
    <property type="evidence" value="ECO:0007669"/>
    <property type="project" value="UniProtKB-KW"/>
</dbReference>
<dbReference type="Proteomes" id="UP001530293">
    <property type="component" value="Unassembled WGS sequence"/>
</dbReference>
<dbReference type="InterPro" id="IPR036390">
    <property type="entry name" value="WH_DNA-bd_sf"/>
</dbReference>
<organism evidence="7 8">
    <name type="scientific">Discostella pseudostelligera</name>
    <dbReference type="NCBI Taxonomy" id="259834"/>
    <lineage>
        <taxon>Eukaryota</taxon>
        <taxon>Sar</taxon>
        <taxon>Stramenopiles</taxon>
        <taxon>Ochrophyta</taxon>
        <taxon>Bacillariophyta</taxon>
        <taxon>Coscinodiscophyceae</taxon>
        <taxon>Thalassiosirophycidae</taxon>
        <taxon>Stephanodiscales</taxon>
        <taxon>Stephanodiscaceae</taxon>
        <taxon>Discostella</taxon>
    </lineage>
</organism>
<evidence type="ECO:0000313" key="8">
    <source>
        <dbReference type="Proteomes" id="UP001530293"/>
    </source>
</evidence>
<evidence type="ECO:0000256" key="3">
    <source>
        <dbReference type="ARBA" id="ARBA00023242"/>
    </source>
</evidence>
<sequence>MSSGSGSGGRTSRVVEHTYRDFSLYLQQRGQVDKHKKVGANFPAKLHQMLSDSHFSNIIVWMPHGRAWRIEDKERLMDGIHKYFALKRFHSFIRQLSGWGFKRLHQPGLDHGCYYHECFLRGIPLLTWLMRRVPTNTGKSVPHIEGEPDFYAISELYPLPPISPPGHFEKIPAPVQIATSARSATARTTPITEPMTSGAPFWMNVAASTSGLYSHSANQPPTFQRATAMTSSMSHVQLGSHGTLQNSTLPSGEESTSSSAQGLNQHAHNQYQSPLFPYLTTTPIDGERNNMMNCPSHAQPDLTSSEQHPSTNYSLPAPSYYNYYQYPYHNDNSISYHHTVHYHHPWQHYSYCNLSSEGGSLPEFFAPPFNSYDAPLHVDGYSHISPAGHLEHRLSSFSVSSLLVEERQDQIKEQSPQVEDKVRGK</sequence>
<evidence type="ECO:0000256" key="4">
    <source>
        <dbReference type="RuleBase" id="RU004020"/>
    </source>
</evidence>
<evidence type="ECO:0000256" key="5">
    <source>
        <dbReference type="SAM" id="MobiDB-lite"/>
    </source>
</evidence>
<dbReference type="SUPFAM" id="SSF46785">
    <property type="entry name" value="Winged helix' DNA-binding domain"/>
    <property type="match status" value="1"/>
</dbReference>
<evidence type="ECO:0000256" key="1">
    <source>
        <dbReference type="ARBA" id="ARBA00004123"/>
    </source>
</evidence>
<evidence type="ECO:0000313" key="7">
    <source>
        <dbReference type="EMBL" id="KAL3757213.1"/>
    </source>
</evidence>
<dbReference type="EMBL" id="JALLBG020000270">
    <property type="protein sequence ID" value="KAL3757213.1"/>
    <property type="molecule type" value="Genomic_DNA"/>
</dbReference>
<comment type="subcellular location">
    <subcellularLocation>
        <location evidence="1">Nucleus</location>
    </subcellularLocation>
</comment>
<comment type="caution">
    <text evidence="7">The sequence shown here is derived from an EMBL/GenBank/DDBJ whole genome shotgun (WGS) entry which is preliminary data.</text>
</comment>
<dbReference type="InterPro" id="IPR000232">
    <property type="entry name" value="HSF_DNA-bd"/>
</dbReference>
<dbReference type="AlphaFoldDB" id="A0ABD3M0G8"/>
<dbReference type="Pfam" id="PF00447">
    <property type="entry name" value="HSF_DNA-bind"/>
    <property type="match status" value="1"/>
</dbReference>
<feature type="domain" description="HSF-type DNA-binding" evidence="6">
    <location>
        <begin position="38"/>
        <end position="132"/>
    </location>
</feature>
<dbReference type="GO" id="GO:0005634">
    <property type="term" value="C:nucleus"/>
    <property type="evidence" value="ECO:0007669"/>
    <property type="project" value="UniProtKB-SubCell"/>
</dbReference>
<dbReference type="Gene3D" id="1.10.10.10">
    <property type="entry name" value="Winged helix-like DNA-binding domain superfamily/Winged helix DNA-binding domain"/>
    <property type="match status" value="1"/>
</dbReference>
<evidence type="ECO:0000259" key="6">
    <source>
        <dbReference type="SMART" id="SM00415"/>
    </source>
</evidence>
<protein>
    <recommendedName>
        <fullName evidence="6">HSF-type DNA-binding domain-containing protein</fullName>
    </recommendedName>
</protein>
<dbReference type="SMART" id="SM00415">
    <property type="entry name" value="HSF"/>
    <property type="match status" value="1"/>
</dbReference>
<keyword evidence="8" id="KW-1185">Reference proteome</keyword>
<dbReference type="PANTHER" id="PTHR10015:SF206">
    <property type="entry name" value="HSF-TYPE DNA-BINDING DOMAIN-CONTAINING PROTEIN"/>
    <property type="match status" value="1"/>
</dbReference>
<keyword evidence="2" id="KW-0238">DNA-binding</keyword>
<dbReference type="FunFam" id="1.10.10.10:FF:000479">
    <property type="entry name" value="Predicted protein"/>
    <property type="match status" value="1"/>
</dbReference>
<evidence type="ECO:0000256" key="2">
    <source>
        <dbReference type="ARBA" id="ARBA00023125"/>
    </source>
</evidence>
<dbReference type="InterPro" id="IPR036388">
    <property type="entry name" value="WH-like_DNA-bd_sf"/>
</dbReference>
<reference evidence="7 8" key="1">
    <citation type="submission" date="2024-10" db="EMBL/GenBank/DDBJ databases">
        <title>Updated reference genomes for cyclostephanoid diatoms.</title>
        <authorList>
            <person name="Roberts W.R."/>
            <person name="Alverson A.J."/>
        </authorList>
    </citation>
    <scope>NUCLEOTIDE SEQUENCE [LARGE SCALE GENOMIC DNA]</scope>
    <source>
        <strain evidence="7 8">AJA232-27</strain>
    </source>
</reference>
<name>A0ABD3M0G8_9STRA</name>
<accession>A0ABD3M0G8</accession>
<feature type="region of interest" description="Disordered" evidence="5">
    <location>
        <begin position="229"/>
        <end position="264"/>
    </location>
</feature>
<keyword evidence="3" id="KW-0539">Nucleus</keyword>
<gene>
    <name evidence="7" type="ORF">ACHAWU_003875</name>
</gene>
<comment type="similarity">
    <text evidence="4">Belongs to the HSF family.</text>
</comment>
<dbReference type="PANTHER" id="PTHR10015">
    <property type="entry name" value="HEAT SHOCK TRANSCRIPTION FACTOR"/>
    <property type="match status" value="1"/>
</dbReference>